<keyword evidence="5" id="KW-1185">Reference proteome</keyword>
<comment type="caution">
    <text evidence="4">The sequence shown here is derived from an EMBL/GenBank/DDBJ whole genome shotgun (WGS) entry which is preliminary data.</text>
</comment>
<dbReference type="InterPro" id="IPR029052">
    <property type="entry name" value="Metallo-depent_PP-like"/>
</dbReference>
<comment type="similarity">
    <text evidence="1">Belongs to the CapA family.</text>
</comment>
<dbReference type="EMBL" id="JABFUC010000004">
    <property type="protein sequence ID" value="MCG6657477.1"/>
    <property type="molecule type" value="Genomic_DNA"/>
</dbReference>
<proteinExistence type="inferred from homology"/>
<evidence type="ECO:0000313" key="5">
    <source>
        <dbReference type="Proteomes" id="UP000814385"/>
    </source>
</evidence>
<feature type="region of interest" description="Disordered" evidence="2">
    <location>
        <begin position="352"/>
        <end position="398"/>
    </location>
</feature>
<name>A0ABS9P6T4_9GAMM</name>
<dbReference type="Gene3D" id="3.60.21.10">
    <property type="match status" value="1"/>
</dbReference>
<accession>A0ABS9P6T4</accession>
<sequence length="398" mass="42813">MPQVATSSADPALTLLLAGDVMLGRGLDQILPHPGAPELYEPFVRDARDYVRLAERESGPIPSPVEPAYPWGDSLEELRTATLRLINLETAITESAVPWPGKGIHYRMHPANLDCLTAAGIDLCTLANNHVLDWERAGLRETLAALDTAGIAHAGAGENSAAARRPAVLPLPGAGRLLVWSLGLADSGIPVDWQATDTGAGVNLVDADDASVAASIVAEKRPGDLVVASVHWGGNWGYAVPVEHRRLAHRLIDAGADLVHGHSSHHPKGLERYRGRPILYGCGDLINDYEGIRGHAGYFPELAVLAGCRWHPDRREWLDLWLTPLRRRRLRLEHATAGEADWLAETLNRHAPDRSPAACPRLSRGTDGRLHWAKPPPRGDGTPPSDGAGRSPGPARSG</sequence>
<dbReference type="InterPro" id="IPR052169">
    <property type="entry name" value="CW_Biosynth-Accessory"/>
</dbReference>
<evidence type="ECO:0000313" key="4">
    <source>
        <dbReference type="EMBL" id="MCG6657477.1"/>
    </source>
</evidence>
<evidence type="ECO:0000256" key="2">
    <source>
        <dbReference type="SAM" id="MobiDB-lite"/>
    </source>
</evidence>
<protein>
    <submittedName>
        <fullName evidence="4">CapA family protein</fullName>
    </submittedName>
</protein>
<dbReference type="PANTHER" id="PTHR33393">
    <property type="entry name" value="POLYGLUTAMINE SYNTHESIS ACCESSORY PROTEIN RV0574C-RELATED"/>
    <property type="match status" value="1"/>
</dbReference>
<evidence type="ECO:0000259" key="3">
    <source>
        <dbReference type="SMART" id="SM00854"/>
    </source>
</evidence>
<dbReference type="SUPFAM" id="SSF56300">
    <property type="entry name" value="Metallo-dependent phosphatases"/>
    <property type="match status" value="1"/>
</dbReference>
<dbReference type="Proteomes" id="UP000814385">
    <property type="component" value="Unassembled WGS sequence"/>
</dbReference>
<dbReference type="SMART" id="SM00854">
    <property type="entry name" value="PGA_cap"/>
    <property type="match status" value="1"/>
</dbReference>
<dbReference type="CDD" id="cd07381">
    <property type="entry name" value="MPP_CapA"/>
    <property type="match status" value="1"/>
</dbReference>
<reference evidence="4 5" key="1">
    <citation type="submission" date="2020-05" db="EMBL/GenBank/DDBJ databases">
        <title>Comparative genomic analysis of denitrifying bacteria from Halomonas genus.</title>
        <authorList>
            <person name="Wang L."/>
            <person name="Shao Z."/>
        </authorList>
    </citation>
    <scope>NUCLEOTIDE SEQUENCE [LARGE SCALE GENOMIC DNA]</scope>
    <source>
        <strain evidence="4 5">A4</strain>
    </source>
</reference>
<gene>
    <name evidence="4" type="ORF">HOP52_06820</name>
</gene>
<evidence type="ECO:0000256" key="1">
    <source>
        <dbReference type="ARBA" id="ARBA00005662"/>
    </source>
</evidence>
<dbReference type="RefSeq" id="WP_238976612.1">
    <property type="nucleotide sequence ID" value="NZ_JABFUC010000004.1"/>
</dbReference>
<organism evidence="4 5">
    <name type="scientific">Billgrantia campisalis</name>
    <dbReference type="NCBI Taxonomy" id="74661"/>
    <lineage>
        <taxon>Bacteria</taxon>
        <taxon>Pseudomonadati</taxon>
        <taxon>Pseudomonadota</taxon>
        <taxon>Gammaproteobacteria</taxon>
        <taxon>Oceanospirillales</taxon>
        <taxon>Halomonadaceae</taxon>
        <taxon>Billgrantia</taxon>
    </lineage>
</organism>
<feature type="domain" description="Capsule synthesis protein CapA" evidence="3">
    <location>
        <begin position="14"/>
        <end position="289"/>
    </location>
</feature>
<dbReference type="InterPro" id="IPR019079">
    <property type="entry name" value="Capsule_synth_CapA"/>
</dbReference>
<dbReference type="PANTHER" id="PTHR33393:SF11">
    <property type="entry name" value="POLYGLUTAMINE SYNTHESIS ACCESSORY PROTEIN RV0574C-RELATED"/>
    <property type="match status" value="1"/>
</dbReference>
<dbReference type="Pfam" id="PF09587">
    <property type="entry name" value="PGA_cap"/>
    <property type="match status" value="1"/>
</dbReference>